<protein>
    <submittedName>
        <fullName evidence="1">Uncharacterized protein</fullName>
    </submittedName>
</protein>
<dbReference type="AlphaFoldDB" id="A0A9Q3F6Z7"/>
<name>A0A9Q3F6Z7_9BASI</name>
<reference evidence="1" key="1">
    <citation type="submission" date="2021-03" db="EMBL/GenBank/DDBJ databases">
        <title>Draft genome sequence of rust myrtle Austropuccinia psidii MF-1, a brazilian biotype.</title>
        <authorList>
            <person name="Quecine M.C."/>
            <person name="Pachon D.M.R."/>
            <person name="Bonatelli M.L."/>
            <person name="Correr F.H."/>
            <person name="Franceschini L.M."/>
            <person name="Leite T.F."/>
            <person name="Margarido G.R.A."/>
            <person name="Almeida C.A."/>
            <person name="Ferrarezi J.A."/>
            <person name="Labate C.A."/>
        </authorList>
    </citation>
    <scope>NUCLEOTIDE SEQUENCE</scope>
    <source>
        <strain evidence="1">MF-1</strain>
    </source>
</reference>
<evidence type="ECO:0000313" key="2">
    <source>
        <dbReference type="Proteomes" id="UP000765509"/>
    </source>
</evidence>
<comment type="caution">
    <text evidence="1">The sequence shown here is derived from an EMBL/GenBank/DDBJ whole genome shotgun (WGS) entry which is preliminary data.</text>
</comment>
<sequence length="58" mass="6815">TGTLTADLARFLSNFLLHLSKCRYQQDQHPWFIIFRVLPHTISLAASRDQMYESFCPE</sequence>
<proteinExistence type="predicted"/>
<keyword evidence="2" id="KW-1185">Reference proteome</keyword>
<dbReference type="EMBL" id="AVOT02037882">
    <property type="protein sequence ID" value="MBW0532627.1"/>
    <property type="molecule type" value="Genomic_DNA"/>
</dbReference>
<feature type="non-terminal residue" evidence="1">
    <location>
        <position position="1"/>
    </location>
</feature>
<evidence type="ECO:0000313" key="1">
    <source>
        <dbReference type="EMBL" id="MBW0532627.1"/>
    </source>
</evidence>
<dbReference type="Proteomes" id="UP000765509">
    <property type="component" value="Unassembled WGS sequence"/>
</dbReference>
<accession>A0A9Q3F6Z7</accession>
<organism evidence="1 2">
    <name type="scientific">Austropuccinia psidii MF-1</name>
    <dbReference type="NCBI Taxonomy" id="1389203"/>
    <lineage>
        <taxon>Eukaryota</taxon>
        <taxon>Fungi</taxon>
        <taxon>Dikarya</taxon>
        <taxon>Basidiomycota</taxon>
        <taxon>Pucciniomycotina</taxon>
        <taxon>Pucciniomycetes</taxon>
        <taxon>Pucciniales</taxon>
        <taxon>Sphaerophragmiaceae</taxon>
        <taxon>Austropuccinia</taxon>
    </lineage>
</organism>
<gene>
    <name evidence="1" type="ORF">O181_072342</name>
</gene>